<keyword evidence="2 3" id="KW-0802">TPR repeat</keyword>
<dbReference type="Proteomes" id="UP000183940">
    <property type="component" value="Unassembled WGS sequence"/>
</dbReference>
<feature type="repeat" description="TPR" evidence="3">
    <location>
        <begin position="4"/>
        <end position="37"/>
    </location>
</feature>
<feature type="repeat" description="TPR" evidence="3">
    <location>
        <begin position="38"/>
        <end position="71"/>
    </location>
</feature>
<dbReference type="InterPro" id="IPR011990">
    <property type="entry name" value="TPR-like_helical_dom_sf"/>
</dbReference>
<sequence length="129" mass="15213">MLMSQNYAQKAERCVEKGNYVEAISHFDRALIFDPQNIDLWIQRGCACTHLHHYQKALWSFEEALSLNPQDSTLQLFRGVCLHHLQQYNQAYQSYNKALGKQANNPLTWMRQKMHHFLDIWGDQISIFS</sequence>
<dbReference type="PROSITE" id="PS50005">
    <property type="entry name" value="TPR"/>
    <property type="match status" value="2"/>
</dbReference>
<dbReference type="InterPro" id="IPR019734">
    <property type="entry name" value="TPR_rpt"/>
</dbReference>
<evidence type="ECO:0000313" key="4">
    <source>
        <dbReference type="EMBL" id="OJJ27433.1"/>
    </source>
</evidence>
<name>A0A1L9QXQ3_9CYAN</name>
<dbReference type="Pfam" id="PF13181">
    <property type="entry name" value="TPR_8"/>
    <property type="match status" value="1"/>
</dbReference>
<protein>
    <submittedName>
        <fullName evidence="4">Uncharacterized protein</fullName>
    </submittedName>
</protein>
<reference evidence="4" key="1">
    <citation type="submission" date="2016-10" db="EMBL/GenBank/DDBJ databases">
        <title>CRISPR-Cas defence system in Roseofilum reptotaenium: evidence of a bacteriophage-cyanobacterium arms race in the coral black band disease.</title>
        <authorList>
            <person name="Buerger P."/>
            <person name="Wood-Charlson E.M."/>
            <person name="Weynberg K.D."/>
            <person name="Willis B."/>
            <person name="Van Oppen M.J."/>
        </authorList>
    </citation>
    <scope>NUCLEOTIDE SEQUENCE [LARGE SCALE GENOMIC DNA]</scope>
    <source>
        <strain evidence="4">AO1-A</strain>
    </source>
</reference>
<proteinExistence type="predicted"/>
<gene>
    <name evidence="4" type="ORF">BI308_00175</name>
</gene>
<evidence type="ECO:0000256" key="3">
    <source>
        <dbReference type="PROSITE-ProRule" id="PRU00339"/>
    </source>
</evidence>
<keyword evidence="1" id="KW-0677">Repeat</keyword>
<accession>A0A1L9QXQ3</accession>
<dbReference type="SUPFAM" id="SSF48452">
    <property type="entry name" value="TPR-like"/>
    <property type="match status" value="1"/>
</dbReference>
<evidence type="ECO:0000313" key="5">
    <source>
        <dbReference type="Proteomes" id="UP000183940"/>
    </source>
</evidence>
<dbReference type="EMBL" id="MLAW01000001">
    <property type="protein sequence ID" value="OJJ27433.1"/>
    <property type="molecule type" value="Genomic_DNA"/>
</dbReference>
<dbReference type="InterPro" id="IPR013105">
    <property type="entry name" value="TPR_2"/>
</dbReference>
<dbReference type="InterPro" id="IPR050498">
    <property type="entry name" value="Ycf3"/>
</dbReference>
<evidence type="ECO:0000256" key="2">
    <source>
        <dbReference type="ARBA" id="ARBA00022803"/>
    </source>
</evidence>
<evidence type="ECO:0000256" key="1">
    <source>
        <dbReference type="ARBA" id="ARBA00022737"/>
    </source>
</evidence>
<dbReference type="Gene3D" id="1.25.40.10">
    <property type="entry name" value="Tetratricopeptide repeat domain"/>
    <property type="match status" value="1"/>
</dbReference>
<dbReference type="Pfam" id="PF07719">
    <property type="entry name" value="TPR_2"/>
    <property type="match status" value="1"/>
</dbReference>
<dbReference type="AlphaFoldDB" id="A0A1L9QXQ3"/>
<dbReference type="PANTHER" id="PTHR44858">
    <property type="entry name" value="TETRATRICOPEPTIDE REPEAT PROTEIN 6"/>
    <property type="match status" value="1"/>
</dbReference>
<organism evidence="4 5">
    <name type="scientific">Roseofilum reptotaenium AO1-A</name>
    <dbReference type="NCBI Taxonomy" id="1925591"/>
    <lineage>
        <taxon>Bacteria</taxon>
        <taxon>Bacillati</taxon>
        <taxon>Cyanobacteriota</taxon>
        <taxon>Cyanophyceae</taxon>
        <taxon>Desertifilales</taxon>
        <taxon>Desertifilaceae</taxon>
        <taxon>Roseofilum</taxon>
    </lineage>
</organism>
<dbReference type="STRING" id="1925591.BI308_00175"/>
<keyword evidence="5" id="KW-1185">Reference proteome</keyword>
<dbReference type="SMART" id="SM00028">
    <property type="entry name" value="TPR"/>
    <property type="match status" value="3"/>
</dbReference>
<comment type="caution">
    <text evidence="4">The sequence shown here is derived from an EMBL/GenBank/DDBJ whole genome shotgun (WGS) entry which is preliminary data.</text>
</comment>
<dbReference type="PANTHER" id="PTHR44858:SF1">
    <property type="entry name" value="UDP-N-ACETYLGLUCOSAMINE--PEPTIDE N-ACETYLGLUCOSAMINYLTRANSFERASE SPINDLY-RELATED"/>
    <property type="match status" value="1"/>
</dbReference>